<dbReference type="EMBL" id="KK914337">
    <property type="protein sequence ID" value="KDP39836.1"/>
    <property type="molecule type" value="Genomic_DNA"/>
</dbReference>
<accession>A0A067KUF4</accession>
<keyword evidence="2" id="KW-1185">Reference proteome</keyword>
<evidence type="ECO:0000313" key="2">
    <source>
        <dbReference type="Proteomes" id="UP000027138"/>
    </source>
</evidence>
<proteinExistence type="predicted"/>
<evidence type="ECO:0000313" key="1">
    <source>
        <dbReference type="EMBL" id="KDP39836.1"/>
    </source>
</evidence>
<name>A0A067KUF4_JATCU</name>
<organism evidence="1 2">
    <name type="scientific">Jatropha curcas</name>
    <name type="common">Barbados nut</name>
    <dbReference type="NCBI Taxonomy" id="180498"/>
    <lineage>
        <taxon>Eukaryota</taxon>
        <taxon>Viridiplantae</taxon>
        <taxon>Streptophyta</taxon>
        <taxon>Embryophyta</taxon>
        <taxon>Tracheophyta</taxon>
        <taxon>Spermatophyta</taxon>
        <taxon>Magnoliopsida</taxon>
        <taxon>eudicotyledons</taxon>
        <taxon>Gunneridae</taxon>
        <taxon>Pentapetalae</taxon>
        <taxon>rosids</taxon>
        <taxon>fabids</taxon>
        <taxon>Malpighiales</taxon>
        <taxon>Euphorbiaceae</taxon>
        <taxon>Crotonoideae</taxon>
        <taxon>Jatropheae</taxon>
        <taxon>Jatropha</taxon>
    </lineage>
</organism>
<dbReference type="AlphaFoldDB" id="A0A067KUF4"/>
<gene>
    <name evidence="1" type="ORF">JCGZ_04181</name>
</gene>
<reference evidence="1 2" key="1">
    <citation type="journal article" date="2014" name="PLoS ONE">
        <title>Global Analysis of Gene Expression Profiles in Physic Nut (Jatropha curcas L.) Seedlings Exposed to Salt Stress.</title>
        <authorList>
            <person name="Zhang L."/>
            <person name="Zhang C."/>
            <person name="Wu P."/>
            <person name="Chen Y."/>
            <person name="Li M."/>
            <person name="Jiang H."/>
            <person name="Wu G."/>
        </authorList>
    </citation>
    <scope>NUCLEOTIDE SEQUENCE [LARGE SCALE GENOMIC DNA]</scope>
    <source>
        <strain evidence="2">cv. GZQX0401</strain>
        <tissue evidence="1">Young leaves</tissue>
    </source>
</reference>
<dbReference type="Proteomes" id="UP000027138">
    <property type="component" value="Unassembled WGS sequence"/>
</dbReference>
<protein>
    <submittedName>
        <fullName evidence="1">Uncharacterized protein</fullName>
    </submittedName>
</protein>
<sequence>MLGLFVVEARELVVDNQVELAGLLDTARLPRLGPLETEQGAVIASMALAETIISLDRAYRVDGIWSASPILLQHHIYVGPRLMRQMGHVQGLPSAGALFRDILISPKVTVAILGS</sequence>